<evidence type="ECO:0000313" key="13">
    <source>
        <dbReference type="EMBL" id="GAM39038.1"/>
    </source>
</evidence>
<feature type="compositionally biased region" description="Pro residues" evidence="9">
    <location>
        <begin position="1093"/>
        <end position="1106"/>
    </location>
</feature>
<dbReference type="GO" id="GO:0060962">
    <property type="term" value="P:regulation of ribosomal protein gene transcription by RNA polymerase II"/>
    <property type="evidence" value="ECO:0007669"/>
    <property type="project" value="InterPro"/>
</dbReference>
<feature type="compositionally biased region" description="Pro residues" evidence="9">
    <location>
        <begin position="1338"/>
        <end position="1362"/>
    </location>
</feature>
<dbReference type="Pfam" id="PF13640">
    <property type="entry name" value="2OG-FeII_Oxy_3"/>
    <property type="match status" value="1"/>
</dbReference>
<dbReference type="Gene3D" id="2.60.200.20">
    <property type="match status" value="1"/>
</dbReference>
<dbReference type="SMART" id="SM00339">
    <property type="entry name" value="FH"/>
    <property type="match status" value="1"/>
</dbReference>
<dbReference type="PRINTS" id="PR00053">
    <property type="entry name" value="FORKHEAD"/>
</dbReference>
<gene>
    <name evidence="13" type="ORF">TCE0_034r10257</name>
</gene>
<accession>A0A6V8HC71</accession>
<dbReference type="Pfam" id="PF00498">
    <property type="entry name" value="FHA"/>
    <property type="match status" value="1"/>
</dbReference>
<feature type="compositionally biased region" description="Basic and acidic residues" evidence="9">
    <location>
        <begin position="459"/>
        <end position="498"/>
    </location>
</feature>
<dbReference type="SMART" id="SM00702">
    <property type="entry name" value="P4Hc"/>
    <property type="match status" value="1"/>
</dbReference>
<dbReference type="InterPro" id="IPR006620">
    <property type="entry name" value="Pro_4_hyd_alph"/>
</dbReference>
<feature type="region of interest" description="Disordered" evidence="9">
    <location>
        <begin position="287"/>
        <end position="318"/>
    </location>
</feature>
<feature type="compositionally biased region" description="Basic and acidic residues" evidence="9">
    <location>
        <begin position="1062"/>
        <end position="1088"/>
    </location>
</feature>
<feature type="compositionally biased region" description="Low complexity" evidence="9">
    <location>
        <begin position="1321"/>
        <end position="1332"/>
    </location>
</feature>
<feature type="region of interest" description="Disordered" evidence="9">
    <location>
        <begin position="573"/>
        <end position="595"/>
    </location>
</feature>
<dbReference type="PANTHER" id="PTHR21712:SF29">
    <property type="entry name" value="PRE-RRNA-PROCESSING PROTEIN FHL1"/>
    <property type="match status" value="1"/>
</dbReference>
<comment type="caution">
    <text evidence="13">The sequence shown here is derived from an EMBL/GenBank/DDBJ whole genome shotgun (WGS) entry which is preliminary data.</text>
</comment>
<feature type="compositionally biased region" description="Basic residues" evidence="9">
    <location>
        <begin position="1"/>
        <end position="11"/>
    </location>
</feature>
<dbReference type="GO" id="GO:0051213">
    <property type="term" value="F:dioxygenase activity"/>
    <property type="evidence" value="ECO:0007669"/>
    <property type="project" value="UniProtKB-KW"/>
</dbReference>
<dbReference type="Pfam" id="PF00250">
    <property type="entry name" value="Forkhead"/>
    <property type="match status" value="1"/>
</dbReference>
<sequence>MPPSKTPKKKQTPTTTKPEPTPPNWPPLRPLVPSTDLYIEPLLTNQIYIIRNFFTANLCKSYVSFLTSPSSAVELITTPLKPKSRDHAVRVNDRFQVQDASFAEALWGMTCLKDVICERRGVDDDEYDDDEKEEEEKNARIWGGTPLGLNPNIRIYRYTPGQFFAQHYDESNTIHFPDQSGKATSARTTWTLLIYLTTTEGGETVFYPEDGSAPISVAPEVGMALLHRHGEHCLLHEGKEVLKGENLCSDEVFWSLAEFHGSLHICLHTVLICERLLAENEILHPANHSSQKEQKKKRDPQLKQQKGPVLPSSLLNPIPLRETVPTSKTYLESAVSFAGKAAFLAPHHHSCTAAQQRVVMSSLQTMTAPSVGHNRPPDPGIVPTNSTANTANTAAARTTDAIGDNTTNTGDDFSQHDYSRAVNANANAEINADIDSKDRELSALHTDVATPKQNGSVDRMPRPQDPEVNKDGDSSAVADKRTEEFQEKEGERKIKEEPQDAPQQGGEQDPAEKDSRKDVPDDMLKVKEDSTADKPAENHNQLLLQDSEKQSAATSLLAQLLGNVNAQAATPEYLPRTPLPEPLTDASTPAAPNEDVSLSLMNGQTEEVVMSTKQTEVQNGDVSVPKQEGNAVTETQNQPLLQTDTPFEIPDDSANTRIPDMVTGVMEDPLSKTNPDHSTLFAPFDADGSIKNGLDALQQHDLLSNAFLSQEINMSGLPDLSSYSQYDVAASIAGSEPRIQAFAKLEFDDGHFYVNTYSFILGRDVRAARAAFQREVQVRQAMRPSRNKSSSGGNTSHTPNRVKRDGSAYVGSVVSDRGGIMGFDPDVPHHISQISRRSSVSSQPDSMLHATPAQLQANHTDYNALAMQSLYDGSADAKPVDMLALLPSPDACPTIPIHPPATADGSSAGHKGISRKHVKIAYNFDKNFFEMEVMGRNGAFIGADWLAPGQVRPLHSGDYIQIGGVRIRFLLPDVPIGETGADRLEEPLLEDGTAITREATEAATGDVDAMEEHSDDESQDGTKRPRVTKLILKTKSQDESANADAVDANGESQPKRRGPGRPPKDGIMSKRERAEIAREQKLAAKREANGGVTPPPPLNRPKPPTTTKPRKEDSVEEVVASTSATPAAPATPSKPVEKKSVKRKQPDGSIIDVPIESIEGGEQQPLPEQQPVVEYPKPPPPKKRKPSRSPSPDYPPESAYTQDQMAKPPYNYAVLIFDALTESRTPMTLKQIYRALKLKYPYFRFKCETEGWTSSVRHNLNGNRQLFEHAERDGKGWSWQLRAGASVEKEKKRRPSPPPPSSHIHQPPHHYMPPPSHSYTNQSLQNQQFQFSAMPNTFNPPPAPTYRPPVPPAPPVQTPAPNPFKNINLPPALTNSGSTKYVSPYPCALPPDILQLQQENQPKPPTQSAPQHQHQQPPMQMHQPPPPPSQPQQQPQYSQPQPHQQQQPPPTHYTPNGPPYQPPANNQIPPYPPQPSQGPSPSPSQQPAQPYQPPQQQQPPQQPPQGAPMINNTNNNQNGNGNGNNTNDQESSLSFLERANKAIDDFEAVLMEDYDDKNYIREVLKSARARALGHADKSSFPDGEPKDEAVLLDVLRNLIGSLKDE</sequence>
<evidence type="ECO:0000256" key="1">
    <source>
        <dbReference type="ARBA" id="ARBA00001961"/>
    </source>
</evidence>
<keyword evidence="2" id="KW-0479">Metal-binding</keyword>
<dbReference type="PROSITE" id="PS50006">
    <property type="entry name" value="FHA_DOMAIN"/>
    <property type="match status" value="1"/>
</dbReference>
<feature type="region of interest" description="Disordered" evidence="9">
    <location>
        <begin position="777"/>
        <end position="808"/>
    </location>
</feature>
<feature type="compositionally biased region" description="Pro residues" evidence="9">
    <location>
        <begin position="19"/>
        <end position="28"/>
    </location>
</feature>
<feature type="region of interest" description="Disordered" evidence="9">
    <location>
        <begin position="1"/>
        <end position="28"/>
    </location>
</feature>
<feature type="compositionally biased region" description="Low complexity" evidence="9">
    <location>
        <begin position="1120"/>
        <end position="1133"/>
    </location>
</feature>
<feature type="domain" description="Fe2OG dioxygenase" evidence="12">
    <location>
        <begin position="148"/>
        <end position="262"/>
    </location>
</feature>
<evidence type="ECO:0000256" key="8">
    <source>
        <dbReference type="PROSITE-ProRule" id="PRU00089"/>
    </source>
</evidence>
<keyword evidence="3" id="KW-0223">Dioxygenase</keyword>
<dbReference type="EMBL" id="DF933830">
    <property type="protein sequence ID" value="GAM39038.1"/>
    <property type="molecule type" value="Genomic_DNA"/>
</dbReference>
<keyword evidence="14" id="KW-1185">Reference proteome</keyword>
<feature type="compositionally biased region" description="Pro residues" evidence="9">
    <location>
        <begin position="1469"/>
        <end position="1506"/>
    </location>
</feature>
<organism evidence="13 14">
    <name type="scientific">Talaromyces pinophilus</name>
    <name type="common">Penicillium pinophilum</name>
    <dbReference type="NCBI Taxonomy" id="128442"/>
    <lineage>
        <taxon>Eukaryota</taxon>
        <taxon>Fungi</taxon>
        <taxon>Dikarya</taxon>
        <taxon>Ascomycota</taxon>
        <taxon>Pezizomycotina</taxon>
        <taxon>Eurotiomycetes</taxon>
        <taxon>Eurotiomycetidae</taxon>
        <taxon>Eurotiales</taxon>
        <taxon>Trichocomaceae</taxon>
        <taxon>Talaromyces</taxon>
        <taxon>Talaromyces sect. Talaromyces</taxon>
    </lineage>
</organism>
<dbReference type="Proteomes" id="UP000053095">
    <property type="component" value="Unassembled WGS sequence"/>
</dbReference>
<dbReference type="GO" id="GO:0003700">
    <property type="term" value="F:DNA-binding transcription factor activity"/>
    <property type="evidence" value="ECO:0007669"/>
    <property type="project" value="InterPro"/>
</dbReference>
<dbReference type="InterPro" id="IPR045178">
    <property type="entry name" value="Fhl1/FHA1"/>
</dbReference>
<keyword evidence="6 8" id="KW-0238">DNA-binding</keyword>
<dbReference type="Gene3D" id="2.60.120.620">
    <property type="entry name" value="q2cbj1_9rhob like domain"/>
    <property type="match status" value="1"/>
</dbReference>
<feature type="region of interest" description="Disordered" evidence="9">
    <location>
        <begin position="1398"/>
        <end position="1536"/>
    </location>
</feature>
<feature type="compositionally biased region" description="Polar residues" evidence="9">
    <location>
        <begin position="787"/>
        <end position="799"/>
    </location>
</feature>
<name>A0A6V8HC71_TALPI</name>
<feature type="compositionally biased region" description="Pro residues" evidence="9">
    <location>
        <begin position="1447"/>
        <end position="1462"/>
    </location>
</feature>
<dbReference type="InterPro" id="IPR036388">
    <property type="entry name" value="WH-like_DNA-bd_sf"/>
</dbReference>
<dbReference type="InterPro" id="IPR044862">
    <property type="entry name" value="Pro_4_hyd_alph_FE2OG_OXY"/>
</dbReference>
<evidence type="ECO:0000256" key="5">
    <source>
        <dbReference type="ARBA" id="ARBA00023004"/>
    </source>
</evidence>
<keyword evidence="4" id="KW-0560">Oxidoreductase</keyword>
<feature type="domain" description="Fork-head" evidence="11">
    <location>
        <begin position="1207"/>
        <end position="1295"/>
    </location>
</feature>
<feature type="compositionally biased region" description="Low complexity" evidence="9">
    <location>
        <begin position="1160"/>
        <end position="1175"/>
    </location>
</feature>
<evidence type="ECO:0000256" key="6">
    <source>
        <dbReference type="ARBA" id="ARBA00023125"/>
    </source>
</evidence>
<feature type="compositionally biased region" description="Low complexity" evidence="9">
    <location>
        <begin position="1408"/>
        <end position="1422"/>
    </location>
</feature>
<evidence type="ECO:0000259" key="12">
    <source>
        <dbReference type="PROSITE" id="PS51471"/>
    </source>
</evidence>
<evidence type="ECO:0000313" key="14">
    <source>
        <dbReference type="Proteomes" id="UP000053095"/>
    </source>
</evidence>
<feature type="domain" description="FHA" evidence="10">
    <location>
        <begin position="913"/>
        <end position="946"/>
    </location>
</feature>
<keyword evidence="5" id="KW-0408">Iron</keyword>
<dbReference type="InterPro" id="IPR005123">
    <property type="entry name" value="Oxoglu/Fe-dep_dioxygenase_dom"/>
</dbReference>
<feature type="region of interest" description="Disordered" evidence="9">
    <location>
        <begin position="1002"/>
        <end position="1205"/>
    </location>
</feature>
<feature type="compositionally biased region" description="Basic and acidic residues" evidence="9">
    <location>
        <begin position="510"/>
        <end position="520"/>
    </location>
</feature>
<feature type="compositionally biased region" description="Low complexity" evidence="9">
    <location>
        <begin position="1431"/>
        <end position="1446"/>
    </location>
</feature>
<feature type="compositionally biased region" description="Low complexity" evidence="9">
    <location>
        <begin position="1507"/>
        <end position="1527"/>
    </location>
</feature>
<feature type="region of interest" description="Disordered" evidence="9">
    <location>
        <begin position="1285"/>
        <end position="1372"/>
    </location>
</feature>
<evidence type="ECO:0000259" key="11">
    <source>
        <dbReference type="PROSITE" id="PS50039"/>
    </source>
</evidence>
<dbReference type="GO" id="GO:0031418">
    <property type="term" value="F:L-ascorbic acid binding"/>
    <property type="evidence" value="ECO:0007669"/>
    <property type="project" value="InterPro"/>
</dbReference>
<protein>
    <submittedName>
        <fullName evidence="13">Uncharacterized protein</fullName>
    </submittedName>
</protein>
<evidence type="ECO:0000256" key="3">
    <source>
        <dbReference type="ARBA" id="ARBA00022964"/>
    </source>
</evidence>
<dbReference type="GO" id="GO:0005506">
    <property type="term" value="F:iron ion binding"/>
    <property type="evidence" value="ECO:0007669"/>
    <property type="project" value="InterPro"/>
</dbReference>
<feature type="DNA-binding region" description="Fork-head" evidence="8">
    <location>
        <begin position="1207"/>
        <end position="1295"/>
    </location>
</feature>
<reference evidence="14" key="1">
    <citation type="journal article" date="2015" name="Genome Announc.">
        <title>Draft genome sequence of Talaromyces cellulolyticus strain Y-94, a source of lignocellulosic biomass-degrading enzymes.</title>
        <authorList>
            <person name="Fujii T."/>
            <person name="Koike H."/>
            <person name="Sawayama S."/>
            <person name="Yano S."/>
            <person name="Inoue H."/>
        </authorList>
    </citation>
    <scope>NUCLEOTIDE SEQUENCE [LARGE SCALE GENOMIC DNA]</scope>
    <source>
        <strain evidence="14">Y-94</strain>
    </source>
</reference>
<dbReference type="SUPFAM" id="SSF46785">
    <property type="entry name" value="Winged helix' DNA-binding domain"/>
    <property type="match status" value="1"/>
</dbReference>
<keyword evidence="7 8" id="KW-0539">Nucleus</keyword>
<dbReference type="InterPro" id="IPR036390">
    <property type="entry name" value="WH_DNA-bd_sf"/>
</dbReference>
<dbReference type="SUPFAM" id="SSF49879">
    <property type="entry name" value="SMAD/FHA domain"/>
    <property type="match status" value="1"/>
</dbReference>
<dbReference type="GO" id="GO:0043565">
    <property type="term" value="F:sequence-specific DNA binding"/>
    <property type="evidence" value="ECO:0007669"/>
    <property type="project" value="InterPro"/>
</dbReference>
<dbReference type="PROSITE" id="PS50039">
    <property type="entry name" value="FORK_HEAD_3"/>
    <property type="match status" value="1"/>
</dbReference>
<dbReference type="InterPro" id="IPR008984">
    <property type="entry name" value="SMAD_FHA_dom_sf"/>
</dbReference>
<comment type="cofactor">
    <cofactor evidence="1">
        <name>L-ascorbate</name>
        <dbReference type="ChEBI" id="CHEBI:38290"/>
    </cofactor>
</comment>
<dbReference type="GO" id="GO:0016705">
    <property type="term" value="F:oxidoreductase activity, acting on paired donors, with incorporation or reduction of molecular oxygen"/>
    <property type="evidence" value="ECO:0007669"/>
    <property type="project" value="InterPro"/>
</dbReference>
<dbReference type="GO" id="GO:0005634">
    <property type="term" value="C:nucleus"/>
    <property type="evidence" value="ECO:0007669"/>
    <property type="project" value="UniProtKB-SubCell"/>
</dbReference>
<dbReference type="FunFam" id="2.60.120.620:FF:000021">
    <property type="entry name" value="WGS project CABT00000000 data, contig 2.8"/>
    <property type="match status" value="1"/>
</dbReference>
<dbReference type="PANTHER" id="PTHR21712">
    <property type="entry name" value="PRE-RRNA-PROCESSING PROTEIN FHL1"/>
    <property type="match status" value="1"/>
</dbReference>
<evidence type="ECO:0000256" key="7">
    <source>
        <dbReference type="ARBA" id="ARBA00023242"/>
    </source>
</evidence>
<evidence type="ECO:0000256" key="9">
    <source>
        <dbReference type="SAM" id="MobiDB-lite"/>
    </source>
</evidence>
<feature type="region of interest" description="Disordered" evidence="9">
    <location>
        <begin position="446"/>
        <end position="520"/>
    </location>
</feature>
<dbReference type="PROSITE" id="PS51471">
    <property type="entry name" value="FE2OG_OXY"/>
    <property type="match status" value="1"/>
</dbReference>
<feature type="region of interest" description="Disordered" evidence="9">
    <location>
        <begin position="394"/>
        <end position="416"/>
    </location>
</feature>
<dbReference type="InterPro" id="IPR001766">
    <property type="entry name" value="Fork_head_dom"/>
</dbReference>
<evidence type="ECO:0000256" key="2">
    <source>
        <dbReference type="ARBA" id="ARBA00022723"/>
    </source>
</evidence>
<evidence type="ECO:0000256" key="4">
    <source>
        <dbReference type="ARBA" id="ARBA00023002"/>
    </source>
</evidence>
<evidence type="ECO:0000259" key="10">
    <source>
        <dbReference type="PROSITE" id="PS50006"/>
    </source>
</evidence>
<proteinExistence type="predicted"/>
<dbReference type="InterPro" id="IPR000253">
    <property type="entry name" value="FHA_dom"/>
</dbReference>
<dbReference type="Gene3D" id="1.10.10.10">
    <property type="entry name" value="Winged helix-like DNA-binding domain superfamily/Winged helix DNA-binding domain"/>
    <property type="match status" value="1"/>
</dbReference>
<comment type="subcellular location">
    <subcellularLocation>
        <location evidence="8">Nucleus</location>
    </subcellularLocation>
</comment>